<dbReference type="Pfam" id="PF00528">
    <property type="entry name" value="BPD_transp_1"/>
    <property type="match status" value="1"/>
</dbReference>
<dbReference type="RefSeq" id="WP_083243387.1">
    <property type="nucleotide sequence ID" value="NZ_MDER01000031.1"/>
</dbReference>
<dbReference type="PATRIC" id="fig|1886670.3.peg.1317"/>
<keyword evidence="6 7" id="KW-0472">Membrane</keyword>
<evidence type="ECO:0000256" key="3">
    <source>
        <dbReference type="ARBA" id="ARBA00022475"/>
    </source>
</evidence>
<dbReference type="InterPro" id="IPR050901">
    <property type="entry name" value="BP-dep_ABC_trans_perm"/>
</dbReference>
<evidence type="ECO:0000256" key="2">
    <source>
        <dbReference type="ARBA" id="ARBA00022448"/>
    </source>
</evidence>
<dbReference type="AlphaFoldDB" id="A0A1E3L6J0"/>
<evidence type="ECO:0000256" key="7">
    <source>
        <dbReference type="RuleBase" id="RU363032"/>
    </source>
</evidence>
<feature type="transmembrane region" description="Helical" evidence="7">
    <location>
        <begin position="116"/>
        <end position="137"/>
    </location>
</feature>
<feature type="transmembrane region" description="Helical" evidence="7">
    <location>
        <begin position="21"/>
        <end position="46"/>
    </location>
</feature>
<dbReference type="STRING" id="1886670.PTI45_01292"/>
<proteinExistence type="inferred from homology"/>
<evidence type="ECO:0000313" key="9">
    <source>
        <dbReference type="EMBL" id="ODP29283.1"/>
    </source>
</evidence>
<evidence type="ECO:0000259" key="8">
    <source>
        <dbReference type="PROSITE" id="PS50928"/>
    </source>
</evidence>
<accession>A0A1E3L6J0</accession>
<feature type="transmembrane region" description="Helical" evidence="7">
    <location>
        <begin position="85"/>
        <end position="104"/>
    </location>
</feature>
<sequence length="287" mass="32485">MNTSVPIVRVKETSKRRFPKLIRIIMLYIIAILFLFPFYIAIVYSIKTPIETAQSPLAFPTHIAWSNYSDAIAASNFFLALRNSVLTTIGTVLLTITVCSMAAYMIARNNNRFYNFFYYLFMSSIMLPFQVLMFPLYKTWTELHLLNTIPGLIIALTGVQIGYFAFLYVGFIKTVPRELEESAMLDGASRYRTFFSIIFPLLKPINSTILVLSALGAWNDFVVSMIIVQKKEASTLPLVQFQFFGEYTSEINMAFAAIILSMIPIMVFYLFAQKYIIGGVTAGAVKG</sequence>
<gene>
    <name evidence="9" type="ORF">PTI45_01292</name>
</gene>
<dbReference type="InterPro" id="IPR035906">
    <property type="entry name" value="MetI-like_sf"/>
</dbReference>
<dbReference type="CDD" id="cd06261">
    <property type="entry name" value="TM_PBP2"/>
    <property type="match status" value="1"/>
</dbReference>
<evidence type="ECO:0000256" key="1">
    <source>
        <dbReference type="ARBA" id="ARBA00004651"/>
    </source>
</evidence>
<keyword evidence="5 7" id="KW-1133">Transmembrane helix</keyword>
<organism evidence="9 10">
    <name type="scientific">Paenibacillus nuruki</name>
    <dbReference type="NCBI Taxonomy" id="1886670"/>
    <lineage>
        <taxon>Bacteria</taxon>
        <taxon>Bacillati</taxon>
        <taxon>Bacillota</taxon>
        <taxon>Bacilli</taxon>
        <taxon>Bacillales</taxon>
        <taxon>Paenibacillaceae</taxon>
        <taxon>Paenibacillus</taxon>
    </lineage>
</organism>
<evidence type="ECO:0000256" key="5">
    <source>
        <dbReference type="ARBA" id="ARBA00022989"/>
    </source>
</evidence>
<keyword evidence="2 7" id="KW-0813">Transport</keyword>
<dbReference type="PANTHER" id="PTHR32243">
    <property type="entry name" value="MALTOSE TRANSPORT SYSTEM PERMEASE-RELATED"/>
    <property type="match status" value="1"/>
</dbReference>
<feature type="transmembrane region" description="Helical" evidence="7">
    <location>
        <begin position="251"/>
        <end position="272"/>
    </location>
</feature>
<comment type="subcellular location">
    <subcellularLocation>
        <location evidence="1 7">Cell membrane</location>
        <topology evidence="1 7">Multi-pass membrane protein</topology>
    </subcellularLocation>
</comment>
<evidence type="ECO:0000256" key="4">
    <source>
        <dbReference type="ARBA" id="ARBA00022692"/>
    </source>
</evidence>
<dbReference type="InterPro" id="IPR000515">
    <property type="entry name" value="MetI-like"/>
</dbReference>
<reference evidence="9 10" key="1">
    <citation type="submission" date="2016-08" db="EMBL/GenBank/DDBJ databases">
        <title>Genome sequencing of Paenibacillus sp. TI45-13ar, isolated from Korean traditional nuruk.</title>
        <authorList>
            <person name="Kim S.-J."/>
        </authorList>
    </citation>
    <scope>NUCLEOTIDE SEQUENCE [LARGE SCALE GENOMIC DNA]</scope>
    <source>
        <strain evidence="9 10">TI45-13ar</strain>
    </source>
</reference>
<dbReference type="PROSITE" id="PS50928">
    <property type="entry name" value="ABC_TM1"/>
    <property type="match status" value="1"/>
</dbReference>
<keyword evidence="3" id="KW-1003">Cell membrane</keyword>
<comment type="caution">
    <text evidence="9">The sequence shown here is derived from an EMBL/GenBank/DDBJ whole genome shotgun (WGS) entry which is preliminary data.</text>
</comment>
<dbReference type="EMBL" id="MDER01000031">
    <property type="protein sequence ID" value="ODP29283.1"/>
    <property type="molecule type" value="Genomic_DNA"/>
</dbReference>
<feature type="transmembrane region" description="Helical" evidence="7">
    <location>
        <begin position="193"/>
        <end position="215"/>
    </location>
</feature>
<evidence type="ECO:0000313" key="10">
    <source>
        <dbReference type="Proteomes" id="UP000094578"/>
    </source>
</evidence>
<comment type="similarity">
    <text evidence="7">Belongs to the binding-protein-dependent transport system permease family.</text>
</comment>
<keyword evidence="4 7" id="KW-0812">Transmembrane</keyword>
<keyword evidence="10" id="KW-1185">Reference proteome</keyword>
<dbReference type="GO" id="GO:0055085">
    <property type="term" value="P:transmembrane transport"/>
    <property type="evidence" value="ECO:0007669"/>
    <property type="project" value="InterPro"/>
</dbReference>
<name>A0A1E3L6J0_9BACL</name>
<feature type="domain" description="ABC transmembrane type-1" evidence="8">
    <location>
        <begin position="81"/>
        <end position="272"/>
    </location>
</feature>
<dbReference type="Proteomes" id="UP000094578">
    <property type="component" value="Unassembled WGS sequence"/>
</dbReference>
<dbReference type="GO" id="GO:0005886">
    <property type="term" value="C:plasma membrane"/>
    <property type="evidence" value="ECO:0007669"/>
    <property type="project" value="UniProtKB-SubCell"/>
</dbReference>
<dbReference type="SUPFAM" id="SSF161098">
    <property type="entry name" value="MetI-like"/>
    <property type="match status" value="1"/>
</dbReference>
<feature type="transmembrane region" description="Helical" evidence="7">
    <location>
        <begin position="149"/>
        <end position="172"/>
    </location>
</feature>
<dbReference type="Gene3D" id="1.10.3720.10">
    <property type="entry name" value="MetI-like"/>
    <property type="match status" value="1"/>
</dbReference>
<protein>
    <submittedName>
        <fullName evidence="9">Putative ABC transporter permease protein AmyC</fullName>
    </submittedName>
</protein>
<dbReference type="PANTHER" id="PTHR32243:SF24">
    <property type="entry name" value="DIACETYLCHITOBIOSE UPTAKE SYSTEM PERMEASE PROTEIN NGCG"/>
    <property type="match status" value="1"/>
</dbReference>
<evidence type="ECO:0000256" key="6">
    <source>
        <dbReference type="ARBA" id="ARBA00023136"/>
    </source>
</evidence>